<dbReference type="Gene3D" id="3.90.226.10">
    <property type="entry name" value="2-enoyl-CoA Hydratase, Chain A, domain 1"/>
    <property type="match status" value="1"/>
</dbReference>
<dbReference type="RefSeq" id="WP_107393069.1">
    <property type="nucleotide sequence ID" value="NZ_JAHCOE010000004.1"/>
</dbReference>
<protein>
    <submittedName>
        <fullName evidence="4">Nisin-resistance protein</fullName>
    </submittedName>
</protein>
<dbReference type="InterPro" id="IPR029045">
    <property type="entry name" value="ClpP/crotonase-like_dom_sf"/>
</dbReference>
<evidence type="ECO:0000313" key="4">
    <source>
        <dbReference type="EMBL" id="PTH15552.1"/>
    </source>
</evidence>
<organism evidence="4 5">
    <name type="scientific">Staphylococcus auricularis</name>
    <dbReference type="NCBI Taxonomy" id="29379"/>
    <lineage>
        <taxon>Bacteria</taxon>
        <taxon>Bacillati</taxon>
        <taxon>Bacillota</taxon>
        <taxon>Bacilli</taxon>
        <taxon>Bacillales</taxon>
        <taxon>Staphylococcaceae</taxon>
        <taxon>Staphylococcus</taxon>
    </lineage>
</organism>
<reference evidence="4 5" key="1">
    <citation type="journal article" date="2016" name="Front. Microbiol.">
        <title>Comprehensive Phylogenetic Analysis of Bovine Non-aureus Staphylococci Species Based on Whole-Genome Sequencing.</title>
        <authorList>
            <person name="Naushad S."/>
            <person name="Barkema H.W."/>
            <person name="Luby C."/>
            <person name="Condas L.A."/>
            <person name="Nobrega D.B."/>
            <person name="Carson D.A."/>
            <person name="De Buck J."/>
        </authorList>
    </citation>
    <scope>NUCLEOTIDE SEQUENCE [LARGE SCALE GENOMIC DNA]</scope>
    <source>
        <strain evidence="4 5">SNUC 993</strain>
    </source>
</reference>
<dbReference type="PANTHER" id="PTHR32060">
    <property type="entry name" value="TAIL-SPECIFIC PROTEASE"/>
    <property type="match status" value="1"/>
</dbReference>
<evidence type="ECO:0000313" key="5">
    <source>
        <dbReference type="Proteomes" id="UP000242694"/>
    </source>
</evidence>
<dbReference type="Pfam" id="PF03572">
    <property type="entry name" value="Peptidase_S41"/>
    <property type="match status" value="1"/>
</dbReference>
<dbReference type="SMART" id="SM00245">
    <property type="entry name" value="TSPc"/>
    <property type="match status" value="1"/>
</dbReference>
<dbReference type="Proteomes" id="UP000242694">
    <property type="component" value="Unassembled WGS sequence"/>
</dbReference>
<feature type="transmembrane region" description="Helical" evidence="2">
    <location>
        <begin position="7"/>
        <end position="30"/>
    </location>
</feature>
<evidence type="ECO:0000256" key="1">
    <source>
        <dbReference type="SAM" id="MobiDB-lite"/>
    </source>
</evidence>
<name>A0ABX5IED0_9STAP</name>
<dbReference type="InterPro" id="IPR005151">
    <property type="entry name" value="Tail-specific_protease"/>
</dbReference>
<accession>A0ABX5IED0</accession>
<sequence length="322" mass="35597">MKKIWYWLIGIGVLLICAIIALVLTVGPYFNLYIVKPSPEKYAKIALNHMEAQGLYATGDQWEKAKEKALKETKDADSYKATHKPLERALSVAGGKHSFIMTEDESDDVELEYPKTHVDHQILTIELPGFMGNQKEAKHYAEVINDALQKDNYKGVIIDLQDDDGGDMGPMIGGLSSLIPDGKLVSYIDRENEEAMKATLEGSEVKSGGTPIELSNADKVKDKPVAILLSDKTASSGEITALSFKGLKDVKYFGDNSATYTSVNSTITLYDGTMINLTTHKLKDRTGKVYENDPIKPNEKTKHAKQAATDWLKSQIDHTSQK</sequence>
<dbReference type="SUPFAM" id="SSF52096">
    <property type="entry name" value="ClpP/crotonase"/>
    <property type="match status" value="1"/>
</dbReference>
<keyword evidence="2" id="KW-0812">Transmembrane</keyword>
<feature type="compositionally biased region" description="Basic and acidic residues" evidence="1">
    <location>
        <begin position="289"/>
        <end position="301"/>
    </location>
</feature>
<feature type="domain" description="Tail specific protease" evidence="3">
    <location>
        <begin position="94"/>
        <end position="302"/>
    </location>
</feature>
<gene>
    <name evidence="4" type="ORF">BU607_08845</name>
</gene>
<proteinExistence type="predicted"/>
<evidence type="ECO:0000259" key="3">
    <source>
        <dbReference type="SMART" id="SM00245"/>
    </source>
</evidence>
<keyword evidence="2" id="KW-0472">Membrane</keyword>
<evidence type="ECO:0000256" key="2">
    <source>
        <dbReference type="SAM" id="Phobius"/>
    </source>
</evidence>
<keyword evidence="2" id="KW-1133">Transmembrane helix</keyword>
<dbReference type="EMBL" id="PZDI01000048">
    <property type="protein sequence ID" value="PTH15552.1"/>
    <property type="molecule type" value="Genomic_DNA"/>
</dbReference>
<feature type="region of interest" description="Disordered" evidence="1">
    <location>
        <begin position="289"/>
        <end position="322"/>
    </location>
</feature>
<dbReference type="PANTHER" id="PTHR32060:SF30">
    <property type="entry name" value="CARBOXY-TERMINAL PROCESSING PROTEASE CTPA"/>
    <property type="match status" value="1"/>
</dbReference>
<keyword evidence="5" id="KW-1185">Reference proteome</keyword>
<comment type="caution">
    <text evidence="4">The sequence shown here is derived from an EMBL/GenBank/DDBJ whole genome shotgun (WGS) entry which is preliminary data.</text>
</comment>